<dbReference type="GO" id="GO:0005886">
    <property type="term" value="C:plasma membrane"/>
    <property type="evidence" value="ECO:0007669"/>
    <property type="project" value="TreeGrafter"/>
</dbReference>
<dbReference type="STRING" id="69332.A0A388JRU6"/>
<evidence type="ECO:0000256" key="8">
    <source>
        <dbReference type="SAM" id="Phobius"/>
    </source>
</evidence>
<accession>A0A388JRU6</accession>
<protein>
    <recommendedName>
        <fullName evidence="11">Sodium/solute symporter</fullName>
    </recommendedName>
</protein>
<dbReference type="OrthoDB" id="439003at2759"/>
<comment type="subcellular location">
    <subcellularLocation>
        <location evidence="1">Membrane</location>
        <topology evidence="1">Multi-pass membrane protein</topology>
    </subcellularLocation>
</comment>
<evidence type="ECO:0000256" key="7">
    <source>
        <dbReference type="SAM" id="MobiDB-lite"/>
    </source>
</evidence>
<evidence type="ECO:0000256" key="6">
    <source>
        <dbReference type="RuleBase" id="RU362091"/>
    </source>
</evidence>
<feature type="transmembrane region" description="Helical" evidence="8">
    <location>
        <begin position="420"/>
        <end position="438"/>
    </location>
</feature>
<proteinExistence type="inferred from homology"/>
<dbReference type="PANTHER" id="PTHR11819">
    <property type="entry name" value="SOLUTE CARRIER FAMILY 5"/>
    <property type="match status" value="1"/>
</dbReference>
<evidence type="ECO:0000256" key="1">
    <source>
        <dbReference type="ARBA" id="ARBA00004141"/>
    </source>
</evidence>
<dbReference type="AlphaFoldDB" id="A0A388JRU6"/>
<feature type="transmembrane region" description="Helical" evidence="8">
    <location>
        <begin position="196"/>
        <end position="219"/>
    </location>
</feature>
<dbReference type="PROSITE" id="PS50283">
    <property type="entry name" value="NA_SOLUT_SYMP_3"/>
    <property type="match status" value="1"/>
</dbReference>
<feature type="region of interest" description="Disordered" evidence="7">
    <location>
        <begin position="556"/>
        <end position="581"/>
    </location>
</feature>
<keyword evidence="5 8" id="KW-0472">Membrane</keyword>
<feature type="transmembrane region" description="Helical" evidence="8">
    <location>
        <begin position="168"/>
        <end position="189"/>
    </location>
</feature>
<feature type="transmembrane region" description="Helical" evidence="8">
    <location>
        <begin position="481"/>
        <end position="501"/>
    </location>
</feature>
<feature type="compositionally biased region" description="Polar residues" evidence="7">
    <location>
        <begin position="654"/>
        <end position="667"/>
    </location>
</feature>
<evidence type="ECO:0000256" key="3">
    <source>
        <dbReference type="ARBA" id="ARBA00022692"/>
    </source>
</evidence>
<dbReference type="InterPro" id="IPR038377">
    <property type="entry name" value="Na/Glc_symporter_sf"/>
</dbReference>
<dbReference type="EMBL" id="BFEA01000011">
    <property type="protein sequence ID" value="GBG60497.1"/>
    <property type="molecule type" value="Genomic_DNA"/>
</dbReference>
<feature type="transmembrane region" description="Helical" evidence="8">
    <location>
        <begin position="381"/>
        <end position="400"/>
    </location>
</feature>
<keyword evidence="3 8" id="KW-0812">Transmembrane</keyword>
<organism evidence="9 10">
    <name type="scientific">Chara braunii</name>
    <name type="common">Braun's stonewort</name>
    <dbReference type="NCBI Taxonomy" id="69332"/>
    <lineage>
        <taxon>Eukaryota</taxon>
        <taxon>Viridiplantae</taxon>
        <taxon>Streptophyta</taxon>
        <taxon>Charophyceae</taxon>
        <taxon>Charales</taxon>
        <taxon>Characeae</taxon>
        <taxon>Chara</taxon>
    </lineage>
</organism>
<feature type="transmembrane region" description="Helical" evidence="8">
    <location>
        <begin position="239"/>
        <end position="258"/>
    </location>
</feature>
<dbReference type="Proteomes" id="UP000265515">
    <property type="component" value="Unassembled WGS sequence"/>
</dbReference>
<evidence type="ECO:0000313" key="10">
    <source>
        <dbReference type="Proteomes" id="UP000265515"/>
    </source>
</evidence>
<sequence>MSASLSAVDWLTIALYFIGVGIIGTTVSRREHGKQGSSGGGSATSYFLAERNVPFWAVAASLLASNIGAQHFVGLAGTAAYSGIAVGWYEWGAMPCVLALGYFFLPVYMSAGINTMPDWVGRRYNSYCKTFIVVLSLFLYIFTKISAALFAGQLIISELIDVNKFAATVALIVATALYTVTGGLAAVVYTETLQTVILLLGGCMMLAVGLQKVGGFGGLKSEINHNRNYFHLLRPASDPTFPWTGFIFGYYFVALWYWTTDQVIVQRALAARNIQHGRGGCVAGCYLKLLPGFIMVVPGMIARALMQRKGVVTKDSHQQVFDRAYPWLVVNVAPKHTKGLLIAATVAALMSSLASIFNSCATIFTMNIYKPFFPRASSKELVWTGRVVVVLTAVVSMLWLPLIPVFGEQLFLYTQKPPSYVAPPIFAVFLWGLLIPWVNGTGAQWGLTIGVSLGVIRFFFEVVHGWVGASRFLAALNSLNFLHFAACNMAVTTAIILLVSWRTSKGGHPLMAEAGDGTTATQGDSIRCVMWHKGLYEKLVNSDAKERSQAPYVNVNGARATSTDGEEMSSPSVHEEPSPKASPFQMVLDEAMTARNPNMLLLPAGVANSSLGDGGAVIMAHDEIQAVGKAQEVEFYSATSSRGSLLDRSDRRAASNSGDIAQPTTANGFEALSPTPTDDESEDTMGTGRFFFSFKMPLNRWIRLQQEPRKRMAAAVYAGKWSKDRFPDTIIDIAAICIFVGFLAVIITFH</sequence>
<dbReference type="InterPro" id="IPR001734">
    <property type="entry name" value="Na/solute_symporter"/>
</dbReference>
<keyword evidence="10" id="KW-1185">Reference proteome</keyword>
<feature type="transmembrane region" description="Helical" evidence="8">
    <location>
        <begin position="55"/>
        <end position="76"/>
    </location>
</feature>
<dbReference type="Gramene" id="GBG60497">
    <property type="protein sequence ID" value="GBG60497"/>
    <property type="gene ID" value="CBR_g5671"/>
</dbReference>
<feature type="transmembrane region" description="Helical" evidence="8">
    <location>
        <begin position="6"/>
        <end position="27"/>
    </location>
</feature>
<dbReference type="GO" id="GO:0005412">
    <property type="term" value="F:D-glucose:sodium symporter activity"/>
    <property type="evidence" value="ECO:0007669"/>
    <property type="project" value="TreeGrafter"/>
</dbReference>
<feature type="transmembrane region" description="Helical" evidence="8">
    <location>
        <begin position="340"/>
        <end position="369"/>
    </location>
</feature>
<feature type="transmembrane region" description="Helical" evidence="8">
    <location>
        <begin position="445"/>
        <end position="469"/>
    </location>
</feature>
<dbReference type="NCBIfam" id="TIGR00813">
    <property type="entry name" value="sss"/>
    <property type="match status" value="1"/>
</dbReference>
<feature type="transmembrane region" description="Helical" evidence="8">
    <location>
        <begin position="130"/>
        <end position="156"/>
    </location>
</feature>
<feature type="transmembrane region" description="Helical" evidence="8">
    <location>
        <begin position="88"/>
        <end position="109"/>
    </location>
</feature>
<evidence type="ECO:0000256" key="2">
    <source>
        <dbReference type="ARBA" id="ARBA00006434"/>
    </source>
</evidence>
<evidence type="ECO:0008006" key="11">
    <source>
        <dbReference type="Google" id="ProtNLM"/>
    </source>
</evidence>
<feature type="region of interest" description="Disordered" evidence="7">
    <location>
        <begin position="646"/>
        <end position="683"/>
    </location>
</feature>
<keyword evidence="4 8" id="KW-1133">Transmembrane helix</keyword>
<dbReference type="Pfam" id="PF00474">
    <property type="entry name" value="SSF"/>
    <property type="match status" value="1"/>
</dbReference>
<reference evidence="9 10" key="1">
    <citation type="journal article" date="2018" name="Cell">
        <title>The Chara Genome: Secondary Complexity and Implications for Plant Terrestrialization.</title>
        <authorList>
            <person name="Nishiyama T."/>
            <person name="Sakayama H."/>
            <person name="Vries J.D."/>
            <person name="Buschmann H."/>
            <person name="Saint-Marcoux D."/>
            <person name="Ullrich K.K."/>
            <person name="Haas F.B."/>
            <person name="Vanderstraeten L."/>
            <person name="Becker D."/>
            <person name="Lang D."/>
            <person name="Vosolsobe S."/>
            <person name="Rombauts S."/>
            <person name="Wilhelmsson P.K.I."/>
            <person name="Janitza P."/>
            <person name="Kern R."/>
            <person name="Heyl A."/>
            <person name="Rumpler F."/>
            <person name="Villalobos L.I.A.C."/>
            <person name="Clay J.M."/>
            <person name="Skokan R."/>
            <person name="Toyoda A."/>
            <person name="Suzuki Y."/>
            <person name="Kagoshima H."/>
            <person name="Schijlen E."/>
            <person name="Tajeshwar N."/>
            <person name="Catarino B."/>
            <person name="Hetherington A.J."/>
            <person name="Saltykova A."/>
            <person name="Bonnot C."/>
            <person name="Breuninger H."/>
            <person name="Symeonidi A."/>
            <person name="Radhakrishnan G.V."/>
            <person name="Van Nieuwerburgh F."/>
            <person name="Deforce D."/>
            <person name="Chang C."/>
            <person name="Karol K.G."/>
            <person name="Hedrich R."/>
            <person name="Ulvskov P."/>
            <person name="Glockner G."/>
            <person name="Delwiche C.F."/>
            <person name="Petrasek J."/>
            <person name="Van de Peer Y."/>
            <person name="Friml J."/>
            <person name="Beilby M."/>
            <person name="Dolan L."/>
            <person name="Kohara Y."/>
            <person name="Sugano S."/>
            <person name="Fujiyama A."/>
            <person name="Delaux P.-M."/>
            <person name="Quint M."/>
            <person name="TheiBen G."/>
            <person name="Hagemann M."/>
            <person name="Harholt J."/>
            <person name="Dunand C."/>
            <person name="Zachgo S."/>
            <person name="Langdale J."/>
            <person name="Maumus F."/>
            <person name="Straeten D.V.D."/>
            <person name="Gould S.B."/>
            <person name="Rensing S.A."/>
        </authorList>
    </citation>
    <scope>NUCLEOTIDE SEQUENCE [LARGE SCALE GENOMIC DNA]</scope>
    <source>
        <strain evidence="9 10">S276</strain>
    </source>
</reference>
<name>A0A388JRU6_CHABU</name>
<evidence type="ECO:0000313" key="9">
    <source>
        <dbReference type="EMBL" id="GBG60497.1"/>
    </source>
</evidence>
<dbReference type="PANTHER" id="PTHR11819:SF195">
    <property type="entry name" value="SODIUM_GLUCOSE COTRANSPORTER 4"/>
    <property type="match status" value="1"/>
</dbReference>
<dbReference type="Gene3D" id="1.20.1730.10">
    <property type="entry name" value="Sodium/glucose cotransporter"/>
    <property type="match status" value="1"/>
</dbReference>
<feature type="transmembrane region" description="Helical" evidence="8">
    <location>
        <begin position="279"/>
        <end position="301"/>
    </location>
</feature>
<comment type="caution">
    <text evidence="9">The sequence shown here is derived from an EMBL/GenBank/DDBJ whole genome shotgun (WGS) entry which is preliminary data.</text>
</comment>
<evidence type="ECO:0000256" key="4">
    <source>
        <dbReference type="ARBA" id="ARBA00022989"/>
    </source>
</evidence>
<comment type="similarity">
    <text evidence="2 6">Belongs to the sodium:solute symporter (SSF) (TC 2.A.21) family.</text>
</comment>
<evidence type="ECO:0000256" key="5">
    <source>
        <dbReference type="ARBA" id="ARBA00023136"/>
    </source>
</evidence>
<dbReference type="CDD" id="cd10329">
    <property type="entry name" value="SLC5sbd_SGLT1-like"/>
    <property type="match status" value="1"/>
</dbReference>
<gene>
    <name evidence="9" type="ORF">CBR_g5671</name>
</gene>
<feature type="transmembrane region" description="Helical" evidence="8">
    <location>
        <begin position="730"/>
        <end position="749"/>
    </location>
</feature>